<dbReference type="GO" id="GO:0005829">
    <property type="term" value="C:cytosol"/>
    <property type="evidence" value="ECO:0007669"/>
    <property type="project" value="TreeGrafter"/>
</dbReference>
<feature type="non-terminal residue" evidence="2">
    <location>
        <position position="154"/>
    </location>
</feature>
<dbReference type="AlphaFoldDB" id="X0X2U1"/>
<dbReference type="GO" id="GO:0002937">
    <property type="term" value="P:tRNA 4-thiouridine biosynthesis"/>
    <property type="evidence" value="ECO:0007669"/>
    <property type="project" value="TreeGrafter"/>
</dbReference>
<gene>
    <name evidence="2" type="ORF">S01H1_67300</name>
</gene>
<dbReference type="InterPro" id="IPR054173">
    <property type="entry name" value="ThiI_fer"/>
</dbReference>
<feature type="domain" description="THUMP" evidence="1">
    <location>
        <begin position="63"/>
        <end position="154"/>
    </location>
</feature>
<protein>
    <recommendedName>
        <fullName evidence="1">THUMP domain-containing protein</fullName>
    </recommendedName>
</protein>
<dbReference type="EMBL" id="BARS01044562">
    <property type="protein sequence ID" value="GAG37509.1"/>
    <property type="molecule type" value="Genomic_DNA"/>
</dbReference>
<reference evidence="2" key="1">
    <citation type="journal article" date="2014" name="Front. Microbiol.">
        <title>High frequency of phylogenetically diverse reductive dehalogenase-homologous genes in deep subseafloor sedimentary metagenomes.</title>
        <authorList>
            <person name="Kawai M."/>
            <person name="Futagami T."/>
            <person name="Toyoda A."/>
            <person name="Takaki Y."/>
            <person name="Nishi S."/>
            <person name="Hori S."/>
            <person name="Arai W."/>
            <person name="Tsubouchi T."/>
            <person name="Morono Y."/>
            <person name="Uchiyama I."/>
            <person name="Ito T."/>
            <person name="Fujiyama A."/>
            <person name="Inagaki F."/>
            <person name="Takami H."/>
        </authorList>
    </citation>
    <scope>NUCLEOTIDE SEQUENCE</scope>
    <source>
        <strain evidence="2">Expedition CK06-06</strain>
    </source>
</reference>
<dbReference type="GO" id="GO:0003723">
    <property type="term" value="F:RNA binding"/>
    <property type="evidence" value="ECO:0007669"/>
    <property type="project" value="InterPro"/>
</dbReference>
<dbReference type="PANTHER" id="PTHR43209:SF1">
    <property type="entry name" value="TRNA SULFURTRANSFERASE"/>
    <property type="match status" value="1"/>
</dbReference>
<dbReference type="Gene3D" id="3.30.2130.30">
    <property type="match status" value="1"/>
</dbReference>
<accession>X0X2U1</accession>
<sequence>MVVYDCILIHYAAEITLKGKNRPSFERKLVQNVQNALSNESTGGTTREHGRVVVHLNAQSDITQILLQISRVFGISWYAPGYITSPNLKDISAIVLEKTPYYIKENEPLKVVAKRADKQFPLTSPQIGAHIGAQLVEKYGVSVSLKNPKLQVFL</sequence>
<organism evidence="2">
    <name type="scientific">marine sediment metagenome</name>
    <dbReference type="NCBI Taxonomy" id="412755"/>
    <lineage>
        <taxon>unclassified sequences</taxon>
        <taxon>metagenomes</taxon>
        <taxon>ecological metagenomes</taxon>
    </lineage>
</organism>
<dbReference type="CDD" id="cd11716">
    <property type="entry name" value="THUMP_ThiI"/>
    <property type="match status" value="1"/>
</dbReference>
<dbReference type="PANTHER" id="PTHR43209">
    <property type="entry name" value="TRNA SULFURTRANSFERASE"/>
    <property type="match status" value="1"/>
</dbReference>
<name>X0X2U1_9ZZZZ</name>
<evidence type="ECO:0000259" key="1">
    <source>
        <dbReference type="PROSITE" id="PS51165"/>
    </source>
</evidence>
<dbReference type="InterPro" id="IPR004114">
    <property type="entry name" value="THUMP_dom"/>
</dbReference>
<proteinExistence type="predicted"/>
<dbReference type="InterPro" id="IPR049962">
    <property type="entry name" value="THUMP_ThiI"/>
</dbReference>
<dbReference type="SUPFAM" id="SSF143437">
    <property type="entry name" value="THUMP domain-like"/>
    <property type="match status" value="1"/>
</dbReference>
<comment type="caution">
    <text evidence="2">The sequence shown here is derived from an EMBL/GenBank/DDBJ whole genome shotgun (WGS) entry which is preliminary data.</text>
</comment>
<dbReference type="Pfam" id="PF22025">
    <property type="entry name" value="ThiI_fer"/>
    <property type="match status" value="1"/>
</dbReference>
<dbReference type="InterPro" id="IPR050102">
    <property type="entry name" value="tRNA_sulfurtransferase_ThiI"/>
</dbReference>
<evidence type="ECO:0000313" key="2">
    <source>
        <dbReference type="EMBL" id="GAG37509.1"/>
    </source>
</evidence>
<dbReference type="GO" id="GO:0052837">
    <property type="term" value="P:thiazole biosynthetic process"/>
    <property type="evidence" value="ECO:0007669"/>
    <property type="project" value="TreeGrafter"/>
</dbReference>
<dbReference type="Pfam" id="PF02926">
    <property type="entry name" value="THUMP"/>
    <property type="match status" value="1"/>
</dbReference>
<dbReference type="PROSITE" id="PS51165">
    <property type="entry name" value="THUMP"/>
    <property type="match status" value="1"/>
</dbReference>